<accession>F1YPR1</accession>
<dbReference type="Proteomes" id="UP000035065">
    <property type="component" value="Unassembled WGS sequence"/>
</dbReference>
<dbReference type="AlphaFoldDB" id="F1YPR1"/>
<keyword evidence="5" id="KW-1185">Reference proteome</keyword>
<name>F1YPR1_9ACTN</name>
<dbReference type="RefSeq" id="WP_009681100.1">
    <property type="nucleotide sequence ID" value="NZ_AEUD01000027.1"/>
</dbReference>
<organism evidence="4 5">
    <name type="scientific">Gordonia neofelifaecis NRRL B-59395</name>
    <dbReference type="NCBI Taxonomy" id="644548"/>
    <lineage>
        <taxon>Bacteria</taxon>
        <taxon>Bacillati</taxon>
        <taxon>Actinomycetota</taxon>
        <taxon>Actinomycetes</taxon>
        <taxon>Mycobacteriales</taxon>
        <taxon>Gordoniaceae</taxon>
        <taxon>Gordonia</taxon>
    </lineage>
</organism>
<comment type="caution">
    <text evidence="4">The sequence shown here is derived from an EMBL/GenBank/DDBJ whole genome shotgun (WGS) entry which is preliminary data.</text>
</comment>
<dbReference type="SUPFAM" id="SSF49764">
    <property type="entry name" value="HSP20-like chaperones"/>
    <property type="match status" value="1"/>
</dbReference>
<evidence type="ECO:0000313" key="4">
    <source>
        <dbReference type="EMBL" id="EGD53340.1"/>
    </source>
</evidence>
<keyword evidence="4" id="KW-0346">Stress response</keyword>
<evidence type="ECO:0000256" key="2">
    <source>
        <dbReference type="RuleBase" id="RU003616"/>
    </source>
</evidence>
<dbReference type="OrthoDB" id="5242916at2"/>
<dbReference type="Pfam" id="PF00011">
    <property type="entry name" value="HSP20"/>
    <property type="match status" value="1"/>
</dbReference>
<dbReference type="CDD" id="cd06464">
    <property type="entry name" value="ACD_sHsps-like"/>
    <property type="match status" value="1"/>
</dbReference>
<protein>
    <submittedName>
        <fullName evidence="4">Heat shock protein Hsp20</fullName>
    </submittedName>
</protein>
<dbReference type="STRING" id="644548.SCNU_19592"/>
<dbReference type="InterPro" id="IPR002068">
    <property type="entry name" value="A-crystallin/Hsp20_dom"/>
</dbReference>
<dbReference type="PANTHER" id="PTHR11527">
    <property type="entry name" value="HEAT-SHOCK PROTEIN 20 FAMILY MEMBER"/>
    <property type="match status" value="1"/>
</dbReference>
<evidence type="ECO:0000256" key="1">
    <source>
        <dbReference type="PROSITE-ProRule" id="PRU00285"/>
    </source>
</evidence>
<evidence type="ECO:0000313" key="5">
    <source>
        <dbReference type="Proteomes" id="UP000035065"/>
    </source>
</evidence>
<feature type="domain" description="SHSP" evidence="3">
    <location>
        <begin position="25"/>
        <end position="136"/>
    </location>
</feature>
<dbReference type="eggNOG" id="COG0071">
    <property type="taxonomic scope" value="Bacteria"/>
</dbReference>
<gene>
    <name evidence="4" type="ORF">SCNU_19592</name>
</gene>
<dbReference type="PROSITE" id="PS01031">
    <property type="entry name" value="SHSP"/>
    <property type="match status" value="1"/>
</dbReference>
<dbReference type="InterPro" id="IPR008978">
    <property type="entry name" value="HSP20-like_chaperone"/>
</dbReference>
<sequence>MLRFDPFSDLDSIARGVLMAHESGTPRTPRFMPMDLQKVDENYLLTADLPGVDPDSIDVSIDNGVLTLSAHRSPPSDDGAKWLAAERFVGTYRRQITLGDGVDPDGISAQYDNGVLTVVIPVAERAKPRRIAISTAGEPRAISANSA</sequence>
<evidence type="ECO:0000259" key="3">
    <source>
        <dbReference type="PROSITE" id="PS01031"/>
    </source>
</evidence>
<proteinExistence type="inferred from homology"/>
<comment type="similarity">
    <text evidence="1 2">Belongs to the small heat shock protein (HSP20) family.</text>
</comment>
<dbReference type="EMBL" id="AEUD01000027">
    <property type="protein sequence ID" value="EGD53340.1"/>
    <property type="molecule type" value="Genomic_DNA"/>
</dbReference>
<dbReference type="InterPro" id="IPR031107">
    <property type="entry name" value="Small_HSP"/>
</dbReference>
<dbReference type="Gene3D" id="2.60.40.790">
    <property type="match status" value="1"/>
</dbReference>
<reference evidence="4 5" key="1">
    <citation type="journal article" date="2011" name="J. Bacteriol.">
        <title>Draft Genome Sequence of Gordonia neofelifaecis NRRL B-59395, a Cholesterol-Degrading Actinomycete.</title>
        <authorList>
            <person name="Ge F."/>
            <person name="Li W."/>
            <person name="Chen G."/>
            <person name="Liu Y."/>
            <person name="Zhang G."/>
            <person name="Yong B."/>
            <person name="Wang Q."/>
            <person name="Wang N."/>
            <person name="Huang Z."/>
            <person name="Li W."/>
            <person name="Wang J."/>
            <person name="Wu C."/>
            <person name="Xie Q."/>
            <person name="Liu G."/>
        </authorList>
    </citation>
    <scope>NUCLEOTIDE SEQUENCE [LARGE SCALE GENOMIC DNA]</scope>
    <source>
        <strain evidence="4 5">NRRL B-59395</strain>
    </source>
</reference>